<dbReference type="Gene3D" id="3.30.70.1150">
    <property type="entry name" value="ACT-like. Chain A, domain 2"/>
    <property type="match status" value="1"/>
</dbReference>
<sequence length="88" mass="9371">MEAMETRIAVIGIIVEDMASVPKLNALLHDYSQYVIGRMGLPYQKRGVHIISVAIDAPQDAISALSGGIGRLNGISVKTAYSNVVSQS</sequence>
<organism evidence="1 2">
    <name type="scientific">Loigolactobacillus bifermentans DSM 20003</name>
    <dbReference type="NCBI Taxonomy" id="1423726"/>
    <lineage>
        <taxon>Bacteria</taxon>
        <taxon>Bacillati</taxon>
        <taxon>Bacillota</taxon>
        <taxon>Bacilli</taxon>
        <taxon>Lactobacillales</taxon>
        <taxon>Lactobacillaceae</taxon>
        <taxon>Loigolactobacillus</taxon>
    </lineage>
</organism>
<dbReference type="Proteomes" id="UP000051461">
    <property type="component" value="Unassembled WGS sequence"/>
</dbReference>
<accession>A0A0R1H8F6</accession>
<evidence type="ECO:0000313" key="2">
    <source>
        <dbReference type="Proteomes" id="UP000051461"/>
    </source>
</evidence>
<gene>
    <name evidence="1" type="ORF">FC07_GL002236</name>
</gene>
<protein>
    <recommendedName>
        <fullName evidence="3">Iron-only hydrogenase system regulator</fullName>
    </recommendedName>
</protein>
<reference evidence="1 2" key="1">
    <citation type="journal article" date="2015" name="Genome Announc.">
        <title>Expanding the biotechnology potential of lactobacilli through comparative genomics of 213 strains and associated genera.</title>
        <authorList>
            <person name="Sun Z."/>
            <person name="Harris H.M."/>
            <person name="McCann A."/>
            <person name="Guo C."/>
            <person name="Argimon S."/>
            <person name="Zhang W."/>
            <person name="Yang X."/>
            <person name="Jeffery I.B."/>
            <person name="Cooney J.C."/>
            <person name="Kagawa T.F."/>
            <person name="Liu W."/>
            <person name="Song Y."/>
            <person name="Salvetti E."/>
            <person name="Wrobel A."/>
            <person name="Rasinkangas P."/>
            <person name="Parkhill J."/>
            <person name="Rea M.C."/>
            <person name="O'Sullivan O."/>
            <person name="Ritari J."/>
            <person name="Douillard F.P."/>
            <person name="Paul Ross R."/>
            <person name="Yang R."/>
            <person name="Briner A.E."/>
            <person name="Felis G.E."/>
            <person name="de Vos W.M."/>
            <person name="Barrangou R."/>
            <person name="Klaenhammer T.R."/>
            <person name="Caufield P.W."/>
            <person name="Cui Y."/>
            <person name="Zhang H."/>
            <person name="O'Toole P.W."/>
        </authorList>
    </citation>
    <scope>NUCLEOTIDE SEQUENCE [LARGE SCALE GENOMIC DNA]</scope>
    <source>
        <strain evidence="1 2">DSM 20003</strain>
    </source>
</reference>
<dbReference type="NCBIfam" id="TIGR03959">
    <property type="entry name" value="hyd_TM1266"/>
    <property type="match status" value="1"/>
</dbReference>
<dbReference type="InterPro" id="IPR027271">
    <property type="entry name" value="Acetolactate_synth/TF_NikR_C"/>
</dbReference>
<evidence type="ECO:0008006" key="3">
    <source>
        <dbReference type="Google" id="ProtNLM"/>
    </source>
</evidence>
<dbReference type="SUPFAM" id="SSF55021">
    <property type="entry name" value="ACT-like"/>
    <property type="match status" value="1"/>
</dbReference>
<comment type="caution">
    <text evidence="1">The sequence shown here is derived from an EMBL/GenBank/DDBJ whole genome shotgun (WGS) entry which is preliminary data.</text>
</comment>
<name>A0A0R1H8F6_9LACO</name>
<dbReference type="PATRIC" id="fig|1423726.3.peg.2322"/>
<dbReference type="InterPro" id="IPR045865">
    <property type="entry name" value="ACT-like_dom_sf"/>
</dbReference>
<keyword evidence="2" id="KW-1185">Reference proteome</keyword>
<dbReference type="Pfam" id="PF21699">
    <property type="entry name" value="TM1266-like"/>
    <property type="match status" value="1"/>
</dbReference>
<dbReference type="EMBL" id="AZDA01000034">
    <property type="protein sequence ID" value="KRK39834.1"/>
    <property type="molecule type" value="Genomic_DNA"/>
</dbReference>
<evidence type="ECO:0000313" key="1">
    <source>
        <dbReference type="EMBL" id="KRK39834.1"/>
    </source>
</evidence>
<dbReference type="AlphaFoldDB" id="A0A0R1H8F6"/>
<dbReference type="STRING" id="1423726.FC07_GL002236"/>
<proteinExistence type="predicted"/>
<dbReference type="InterPro" id="IPR023860">
    <property type="entry name" value="FeFe-hyd_TM1266"/>
</dbReference>